<dbReference type="Proteomes" id="UP001229651">
    <property type="component" value="Unassembled WGS sequence"/>
</dbReference>
<evidence type="ECO:0000313" key="2">
    <source>
        <dbReference type="EMBL" id="MDQ0380901.1"/>
    </source>
</evidence>
<reference evidence="2 3" key="1">
    <citation type="submission" date="2023-07" db="EMBL/GenBank/DDBJ databases">
        <title>Sequencing the genomes of 1000 actinobacteria strains.</title>
        <authorList>
            <person name="Klenk H.-P."/>
        </authorList>
    </citation>
    <scope>NUCLEOTIDE SEQUENCE [LARGE SCALE GENOMIC DNA]</scope>
    <source>
        <strain evidence="2 3">DSM 45805</strain>
    </source>
</reference>
<evidence type="ECO:0000313" key="3">
    <source>
        <dbReference type="Proteomes" id="UP001229651"/>
    </source>
</evidence>
<gene>
    <name evidence="2" type="ORF">FB470_004895</name>
</gene>
<name>A0ABU0F130_9PSEU</name>
<feature type="region of interest" description="Disordered" evidence="1">
    <location>
        <begin position="1"/>
        <end position="62"/>
    </location>
</feature>
<dbReference type="RefSeq" id="WP_306995175.1">
    <property type="nucleotide sequence ID" value="NZ_JAUSUT010000001.1"/>
</dbReference>
<feature type="compositionally biased region" description="Acidic residues" evidence="1">
    <location>
        <begin position="52"/>
        <end position="62"/>
    </location>
</feature>
<dbReference type="EMBL" id="JAUSUT010000001">
    <property type="protein sequence ID" value="MDQ0380901.1"/>
    <property type="molecule type" value="Genomic_DNA"/>
</dbReference>
<sequence length="62" mass="6234">MNGKENNQPDSAAGIPEPDPPRGGPNADDETPNPADLAPGFGGTSRTRPTSTEEDSPSGDGS</sequence>
<organism evidence="2 3">
    <name type="scientific">Amycolatopsis thermophila</name>
    <dbReference type="NCBI Taxonomy" id="206084"/>
    <lineage>
        <taxon>Bacteria</taxon>
        <taxon>Bacillati</taxon>
        <taxon>Actinomycetota</taxon>
        <taxon>Actinomycetes</taxon>
        <taxon>Pseudonocardiales</taxon>
        <taxon>Pseudonocardiaceae</taxon>
        <taxon>Amycolatopsis</taxon>
    </lineage>
</organism>
<feature type="compositionally biased region" description="Polar residues" evidence="1">
    <location>
        <begin position="1"/>
        <end position="10"/>
    </location>
</feature>
<comment type="caution">
    <text evidence="2">The sequence shown here is derived from an EMBL/GenBank/DDBJ whole genome shotgun (WGS) entry which is preliminary data.</text>
</comment>
<protein>
    <submittedName>
        <fullName evidence="2">Uncharacterized protein</fullName>
    </submittedName>
</protein>
<keyword evidence="3" id="KW-1185">Reference proteome</keyword>
<evidence type="ECO:0000256" key="1">
    <source>
        <dbReference type="SAM" id="MobiDB-lite"/>
    </source>
</evidence>
<accession>A0ABU0F130</accession>
<proteinExistence type="predicted"/>